<sequence>VDKDEKKKAKKEDEGKEKKGRDKASITKPTPVTISRDKEASTSTSKDSERATKTISLIYTITKRQYIRQSVSALPSTSQMTMTVTSSLYKKFAQDETDTTKAIEGYLAKQSEGLTFNMSSEIAKISSKLSSCSIGTVSVIPVVPKPPKYVLSLDLPTKKNKKDIKMKKENKDSSDEKNKESKGKAKDEDEDKNKHSTKKSKLTTNEEEHGMLDVFNFLKKIPEDEIKGDSGKENDQTPAVFVSGALKTGTTKDKNELSNRKVKFWGFVQNLLAE</sequence>
<keyword evidence="3" id="KW-1185">Reference proteome</keyword>
<feature type="region of interest" description="Disordered" evidence="1">
    <location>
        <begin position="161"/>
        <end position="207"/>
    </location>
</feature>
<organism evidence="2 3">
    <name type="scientific">Trachipleistophora hominis</name>
    <name type="common">Microsporidian parasite</name>
    <dbReference type="NCBI Taxonomy" id="72359"/>
    <lineage>
        <taxon>Eukaryota</taxon>
        <taxon>Fungi</taxon>
        <taxon>Fungi incertae sedis</taxon>
        <taxon>Microsporidia</taxon>
        <taxon>Pleistophoridae</taxon>
        <taxon>Trachipleistophora</taxon>
    </lineage>
</organism>
<dbReference type="EMBL" id="JH994082">
    <property type="protein sequence ID" value="ELQ74043.1"/>
    <property type="molecule type" value="Genomic_DNA"/>
</dbReference>
<feature type="compositionally biased region" description="Basic and acidic residues" evidence="1">
    <location>
        <begin position="35"/>
        <end position="50"/>
    </location>
</feature>
<evidence type="ECO:0000313" key="3">
    <source>
        <dbReference type="Proteomes" id="UP000011185"/>
    </source>
</evidence>
<dbReference type="HOGENOM" id="CLU_054444_0_0_1"/>
<dbReference type="AlphaFoldDB" id="L7JRE3"/>
<feature type="region of interest" description="Disordered" evidence="1">
    <location>
        <begin position="1"/>
        <end position="50"/>
    </location>
</feature>
<reference evidence="2 3" key="1">
    <citation type="journal article" date="2012" name="PLoS Pathog.">
        <title>The genome of the obligate intracellular parasite Trachipleistophora hominis: new insights into microsporidian genome dynamics and reductive evolution.</title>
        <authorList>
            <person name="Heinz E."/>
            <person name="Williams T.A."/>
            <person name="Nakjang S."/>
            <person name="Noel C.J."/>
            <person name="Swan D.C."/>
            <person name="Goldberg A.V."/>
            <person name="Harris S.R."/>
            <person name="Weinmaier T."/>
            <person name="Markert S."/>
            <person name="Becher D."/>
            <person name="Bernhardt J."/>
            <person name="Dagan T."/>
            <person name="Hacker C."/>
            <person name="Lucocq J.M."/>
            <person name="Schweder T."/>
            <person name="Rattei T."/>
            <person name="Hall N."/>
            <person name="Hirt R.P."/>
            <person name="Embley T.M."/>
        </authorList>
    </citation>
    <scope>NUCLEOTIDE SEQUENCE [LARGE SCALE GENOMIC DNA]</scope>
</reference>
<feature type="compositionally biased region" description="Basic and acidic residues" evidence="1">
    <location>
        <begin position="1"/>
        <end position="25"/>
    </location>
</feature>
<evidence type="ECO:0000313" key="2">
    <source>
        <dbReference type="EMBL" id="ELQ74043.1"/>
    </source>
</evidence>
<evidence type="ECO:0000256" key="1">
    <source>
        <dbReference type="SAM" id="MobiDB-lite"/>
    </source>
</evidence>
<feature type="non-terminal residue" evidence="2">
    <location>
        <position position="1"/>
    </location>
</feature>
<feature type="compositionally biased region" description="Basic and acidic residues" evidence="1">
    <location>
        <begin position="166"/>
        <end position="194"/>
    </location>
</feature>
<dbReference type="Proteomes" id="UP000011185">
    <property type="component" value="Unassembled WGS sequence"/>
</dbReference>
<proteinExistence type="predicted"/>
<accession>L7JRE3</accession>
<dbReference type="OrthoDB" id="10481630at2759"/>
<dbReference type="VEuPathDB" id="MicrosporidiaDB:THOM_3045"/>
<dbReference type="InParanoid" id="L7JRE3"/>
<name>L7JRE3_TRAHO</name>
<gene>
    <name evidence="2" type="ORF">THOM_3045</name>
</gene>
<protein>
    <submittedName>
        <fullName evidence="2">Uncharacterized protein</fullName>
    </submittedName>
</protein>